<dbReference type="InterPro" id="IPR020846">
    <property type="entry name" value="MFS_dom"/>
</dbReference>
<dbReference type="PANTHER" id="PTHR23504">
    <property type="entry name" value="MAJOR FACILITATOR SUPERFAMILY DOMAIN-CONTAINING PROTEIN 10"/>
    <property type="match status" value="1"/>
</dbReference>
<dbReference type="OrthoDB" id="196650at2759"/>
<evidence type="ECO:0000256" key="5">
    <source>
        <dbReference type="ARBA" id="ARBA00023136"/>
    </source>
</evidence>
<comment type="subcellular location">
    <subcellularLocation>
        <location evidence="1">Membrane</location>
        <topology evidence="1">Multi-pass membrane protein</topology>
    </subcellularLocation>
</comment>
<feature type="domain" description="Major facilitator superfamily (MFS) profile" evidence="7">
    <location>
        <begin position="20"/>
        <end position="317"/>
    </location>
</feature>
<evidence type="ECO:0000313" key="9">
    <source>
        <dbReference type="Proteomes" id="UP001150925"/>
    </source>
</evidence>
<feature type="non-terminal residue" evidence="8">
    <location>
        <position position="317"/>
    </location>
</feature>
<dbReference type="InterPro" id="IPR011701">
    <property type="entry name" value="MFS"/>
</dbReference>
<keyword evidence="2" id="KW-0813">Transport</keyword>
<dbReference type="Gene3D" id="1.20.1250.20">
    <property type="entry name" value="MFS general substrate transporter like domains"/>
    <property type="match status" value="1"/>
</dbReference>
<dbReference type="SUPFAM" id="SSF103473">
    <property type="entry name" value="MFS general substrate transporter"/>
    <property type="match status" value="1"/>
</dbReference>
<name>A0A9W8AIM6_9FUNG</name>
<evidence type="ECO:0000256" key="2">
    <source>
        <dbReference type="ARBA" id="ARBA00022448"/>
    </source>
</evidence>
<accession>A0A9W8AIM6</accession>
<proteinExistence type="predicted"/>
<dbReference type="PROSITE" id="PS50850">
    <property type="entry name" value="MFS"/>
    <property type="match status" value="1"/>
</dbReference>
<evidence type="ECO:0000313" key="8">
    <source>
        <dbReference type="EMBL" id="KAJ1951927.1"/>
    </source>
</evidence>
<dbReference type="InterPro" id="IPR036259">
    <property type="entry name" value="MFS_trans_sf"/>
</dbReference>
<feature type="transmembrane region" description="Helical" evidence="6">
    <location>
        <begin position="294"/>
        <end position="312"/>
    </location>
</feature>
<feature type="transmembrane region" description="Helical" evidence="6">
    <location>
        <begin position="20"/>
        <end position="42"/>
    </location>
</feature>
<feature type="transmembrane region" description="Helical" evidence="6">
    <location>
        <begin position="91"/>
        <end position="112"/>
    </location>
</feature>
<dbReference type="Proteomes" id="UP001150925">
    <property type="component" value="Unassembled WGS sequence"/>
</dbReference>
<dbReference type="EMBL" id="JANBPY010003370">
    <property type="protein sequence ID" value="KAJ1951927.1"/>
    <property type="molecule type" value="Genomic_DNA"/>
</dbReference>
<dbReference type="AlphaFoldDB" id="A0A9W8AIM6"/>
<dbReference type="PANTHER" id="PTHR23504:SF31">
    <property type="entry name" value="MAJOR FACILITATOR SUPERFAMILY DOMAIN-CONTAINING PROTEIN 10"/>
    <property type="match status" value="1"/>
</dbReference>
<feature type="transmembrane region" description="Helical" evidence="6">
    <location>
        <begin position="182"/>
        <end position="204"/>
    </location>
</feature>
<sequence>MPPKDQNVRSSPLSGLHQPLLRRIFVALLLDILAFTIILPLFPRLIYAYEIQDNSVLLRWFLSLTHRFKALFTEPTAGSNTGVSTLGADTVLVGGLLGSLFSFLQFLISPFIGRCADKWGRRRVLLVCMVGNIVSTVVWLMSTRFEWFLLSRVIGGLSEGNVQLSQAMIADITTETQRSRGMAWVGIAFATGFTVGPPLGAYFATWEYYLPSWIAEYVGGISLEQYLAPSPWAAGLALVLLCAEYIFIYRFIPETSALSKSNSQASDRIRTQPIAEPAPAGVLRGLRDLRFIHWGYLLVFAGMEFTLPFLTFEKFKF</sequence>
<evidence type="ECO:0000256" key="3">
    <source>
        <dbReference type="ARBA" id="ARBA00022692"/>
    </source>
</evidence>
<keyword evidence="5 6" id="KW-0472">Membrane</keyword>
<gene>
    <name evidence="8" type="ORF">IWQ62_006339</name>
</gene>
<organism evidence="8 9">
    <name type="scientific">Dispira parvispora</name>
    <dbReference type="NCBI Taxonomy" id="1520584"/>
    <lineage>
        <taxon>Eukaryota</taxon>
        <taxon>Fungi</taxon>
        <taxon>Fungi incertae sedis</taxon>
        <taxon>Zoopagomycota</taxon>
        <taxon>Kickxellomycotina</taxon>
        <taxon>Dimargaritomycetes</taxon>
        <taxon>Dimargaritales</taxon>
        <taxon>Dimargaritaceae</taxon>
        <taxon>Dispira</taxon>
    </lineage>
</organism>
<keyword evidence="3 6" id="KW-0812">Transmembrane</keyword>
<evidence type="ECO:0000256" key="1">
    <source>
        <dbReference type="ARBA" id="ARBA00004141"/>
    </source>
</evidence>
<dbReference type="GO" id="GO:0022857">
    <property type="term" value="F:transmembrane transporter activity"/>
    <property type="evidence" value="ECO:0007669"/>
    <property type="project" value="InterPro"/>
</dbReference>
<evidence type="ECO:0000259" key="7">
    <source>
        <dbReference type="PROSITE" id="PS50850"/>
    </source>
</evidence>
<dbReference type="GO" id="GO:0016020">
    <property type="term" value="C:membrane"/>
    <property type="evidence" value="ECO:0007669"/>
    <property type="project" value="UniProtKB-SubCell"/>
</dbReference>
<reference evidence="8" key="1">
    <citation type="submission" date="2022-07" db="EMBL/GenBank/DDBJ databases">
        <title>Phylogenomic reconstructions and comparative analyses of Kickxellomycotina fungi.</title>
        <authorList>
            <person name="Reynolds N.K."/>
            <person name="Stajich J.E."/>
            <person name="Barry K."/>
            <person name="Grigoriev I.V."/>
            <person name="Crous P."/>
            <person name="Smith M.E."/>
        </authorList>
    </citation>
    <scope>NUCLEOTIDE SEQUENCE</scope>
    <source>
        <strain evidence="8">RSA 1196</strain>
    </source>
</reference>
<keyword evidence="9" id="KW-1185">Reference proteome</keyword>
<feature type="transmembrane region" description="Helical" evidence="6">
    <location>
        <begin position="232"/>
        <end position="252"/>
    </location>
</feature>
<dbReference type="Pfam" id="PF07690">
    <property type="entry name" value="MFS_1"/>
    <property type="match status" value="1"/>
</dbReference>
<evidence type="ECO:0000256" key="4">
    <source>
        <dbReference type="ARBA" id="ARBA00022989"/>
    </source>
</evidence>
<evidence type="ECO:0000256" key="6">
    <source>
        <dbReference type="SAM" id="Phobius"/>
    </source>
</evidence>
<keyword evidence="4 6" id="KW-1133">Transmembrane helix</keyword>
<comment type="caution">
    <text evidence="8">The sequence shown here is derived from an EMBL/GenBank/DDBJ whole genome shotgun (WGS) entry which is preliminary data.</text>
</comment>
<protein>
    <recommendedName>
        <fullName evidence="7">Major facilitator superfamily (MFS) profile domain-containing protein</fullName>
    </recommendedName>
</protein>